<feature type="domain" description="AB hydrolase-1" evidence="2">
    <location>
        <begin position="52"/>
        <end position="288"/>
    </location>
</feature>
<dbReference type="SUPFAM" id="SSF53474">
    <property type="entry name" value="alpha/beta-Hydrolases"/>
    <property type="match status" value="1"/>
</dbReference>
<accession>A0A381ZAC5</accession>
<dbReference type="AlphaFoldDB" id="A0A381ZAC5"/>
<sequence length="312" mass="35914">MKLLIFLIFLVGLTMPKDRTEEENPITLQRIEVNDLVFNCRTSGLNNTKEGVILLHGFPETSHMWNKLIPILSKKGYKVVAPNQRGYNPGSLPREVSEYELKKLCEDILAIGDYYGFEQFHLVGHDWGSSVGWALAGLNPDRLLSWSALSVPHLKAFMEAYKTDEEQKKKSRYIGFFKLPYLPEWYFSFNNYSNLIDLWSESSEKQIDIYLEIFSKKRVLKSALNWYRANVGKITPEVSPQLGDVYVPTLLLWGKNDAAIGRKGVEGTDKYMRGPYELMELEAGHWLIQEAFQDVSKAIVKHIETYSLHPEN</sequence>
<name>A0A381ZAC5_9ZZZZ</name>
<dbReference type="InterPro" id="IPR000639">
    <property type="entry name" value="Epox_hydrolase-like"/>
</dbReference>
<dbReference type="PANTHER" id="PTHR43329">
    <property type="entry name" value="EPOXIDE HYDROLASE"/>
    <property type="match status" value="1"/>
</dbReference>
<dbReference type="GO" id="GO:0016787">
    <property type="term" value="F:hydrolase activity"/>
    <property type="evidence" value="ECO:0007669"/>
    <property type="project" value="UniProtKB-KW"/>
</dbReference>
<dbReference type="Gene3D" id="3.40.50.1820">
    <property type="entry name" value="alpha/beta hydrolase"/>
    <property type="match status" value="1"/>
</dbReference>
<gene>
    <name evidence="3" type="ORF">METZ01_LOCUS138676</name>
</gene>
<evidence type="ECO:0000259" key="2">
    <source>
        <dbReference type="Pfam" id="PF00561"/>
    </source>
</evidence>
<organism evidence="3">
    <name type="scientific">marine metagenome</name>
    <dbReference type="NCBI Taxonomy" id="408172"/>
    <lineage>
        <taxon>unclassified sequences</taxon>
        <taxon>metagenomes</taxon>
        <taxon>ecological metagenomes</taxon>
    </lineage>
</organism>
<reference evidence="3" key="1">
    <citation type="submission" date="2018-05" db="EMBL/GenBank/DDBJ databases">
        <authorList>
            <person name="Lanie J.A."/>
            <person name="Ng W.-L."/>
            <person name="Kazmierczak K.M."/>
            <person name="Andrzejewski T.M."/>
            <person name="Davidsen T.M."/>
            <person name="Wayne K.J."/>
            <person name="Tettelin H."/>
            <person name="Glass J.I."/>
            <person name="Rusch D."/>
            <person name="Podicherti R."/>
            <person name="Tsui H.-C.T."/>
            <person name="Winkler M.E."/>
        </authorList>
    </citation>
    <scope>NUCLEOTIDE SEQUENCE</scope>
</reference>
<dbReference type="EMBL" id="UINC01020435">
    <property type="protein sequence ID" value="SVA85822.1"/>
    <property type="molecule type" value="Genomic_DNA"/>
</dbReference>
<dbReference type="PRINTS" id="PR00412">
    <property type="entry name" value="EPOXHYDRLASE"/>
</dbReference>
<evidence type="ECO:0000313" key="3">
    <source>
        <dbReference type="EMBL" id="SVA85822.1"/>
    </source>
</evidence>
<keyword evidence="1" id="KW-0378">Hydrolase</keyword>
<dbReference type="InterPro" id="IPR029058">
    <property type="entry name" value="AB_hydrolase_fold"/>
</dbReference>
<evidence type="ECO:0000256" key="1">
    <source>
        <dbReference type="ARBA" id="ARBA00022801"/>
    </source>
</evidence>
<protein>
    <recommendedName>
        <fullName evidence="2">AB hydrolase-1 domain-containing protein</fullName>
    </recommendedName>
</protein>
<dbReference type="Pfam" id="PF00561">
    <property type="entry name" value="Abhydrolase_1"/>
    <property type="match status" value="1"/>
</dbReference>
<proteinExistence type="predicted"/>
<dbReference type="InterPro" id="IPR000073">
    <property type="entry name" value="AB_hydrolase_1"/>
</dbReference>